<feature type="transmembrane region" description="Helical" evidence="7">
    <location>
        <begin position="290"/>
        <end position="315"/>
    </location>
</feature>
<gene>
    <name evidence="9" type="ORF">PV08_02287</name>
</gene>
<feature type="transmembrane region" description="Helical" evidence="7">
    <location>
        <begin position="224"/>
        <end position="244"/>
    </location>
</feature>
<proteinExistence type="inferred from homology"/>
<dbReference type="AlphaFoldDB" id="A0A0D2BHD9"/>
<dbReference type="Pfam" id="PF07690">
    <property type="entry name" value="MFS_1"/>
    <property type="match status" value="1"/>
</dbReference>
<keyword evidence="5 7" id="KW-0472">Membrane</keyword>
<evidence type="ECO:0000259" key="8">
    <source>
        <dbReference type="PROSITE" id="PS50850"/>
    </source>
</evidence>
<dbReference type="HOGENOM" id="CLU_001265_0_5_1"/>
<comment type="subcellular location">
    <subcellularLocation>
        <location evidence="1">Membrane</location>
        <topology evidence="1">Multi-pass membrane protein</topology>
    </subcellularLocation>
</comment>
<evidence type="ECO:0000313" key="10">
    <source>
        <dbReference type="Proteomes" id="UP000053328"/>
    </source>
</evidence>
<feature type="transmembrane region" description="Helical" evidence="7">
    <location>
        <begin position="161"/>
        <end position="181"/>
    </location>
</feature>
<dbReference type="Proteomes" id="UP000053328">
    <property type="component" value="Unassembled WGS sequence"/>
</dbReference>
<keyword evidence="10" id="KW-1185">Reference proteome</keyword>
<feature type="transmembrane region" description="Helical" evidence="7">
    <location>
        <begin position="129"/>
        <end position="149"/>
    </location>
</feature>
<dbReference type="InterPro" id="IPR020846">
    <property type="entry name" value="MFS_dom"/>
</dbReference>
<dbReference type="InterPro" id="IPR011701">
    <property type="entry name" value="MFS"/>
</dbReference>
<organism evidence="9 10">
    <name type="scientific">Exophiala spinifera</name>
    <dbReference type="NCBI Taxonomy" id="91928"/>
    <lineage>
        <taxon>Eukaryota</taxon>
        <taxon>Fungi</taxon>
        <taxon>Dikarya</taxon>
        <taxon>Ascomycota</taxon>
        <taxon>Pezizomycotina</taxon>
        <taxon>Eurotiomycetes</taxon>
        <taxon>Chaetothyriomycetidae</taxon>
        <taxon>Chaetothyriales</taxon>
        <taxon>Herpotrichiellaceae</taxon>
        <taxon>Exophiala</taxon>
    </lineage>
</organism>
<dbReference type="SUPFAM" id="SSF103473">
    <property type="entry name" value="MFS general substrate transporter"/>
    <property type="match status" value="1"/>
</dbReference>
<keyword evidence="3 7" id="KW-0812">Transmembrane</keyword>
<dbReference type="EMBL" id="KN847493">
    <property type="protein sequence ID" value="KIW18000.1"/>
    <property type="molecule type" value="Genomic_DNA"/>
</dbReference>
<dbReference type="PANTHER" id="PTHR43791">
    <property type="entry name" value="PERMEASE-RELATED"/>
    <property type="match status" value="1"/>
</dbReference>
<dbReference type="GeneID" id="27329370"/>
<evidence type="ECO:0000256" key="6">
    <source>
        <dbReference type="ARBA" id="ARBA00037968"/>
    </source>
</evidence>
<accession>A0A0D2BHD9</accession>
<evidence type="ECO:0000256" key="4">
    <source>
        <dbReference type="ARBA" id="ARBA00022989"/>
    </source>
</evidence>
<feature type="transmembrane region" description="Helical" evidence="7">
    <location>
        <begin position="353"/>
        <end position="373"/>
    </location>
</feature>
<evidence type="ECO:0000256" key="5">
    <source>
        <dbReference type="ARBA" id="ARBA00023136"/>
    </source>
</evidence>
<feature type="transmembrane region" description="Helical" evidence="7">
    <location>
        <begin position="385"/>
        <end position="407"/>
    </location>
</feature>
<dbReference type="InterPro" id="IPR036259">
    <property type="entry name" value="MFS_trans_sf"/>
</dbReference>
<name>A0A0D2BHD9_9EURO</name>
<feature type="transmembrane region" description="Helical" evidence="7">
    <location>
        <begin position="193"/>
        <end position="212"/>
    </location>
</feature>
<dbReference type="PANTHER" id="PTHR43791:SF36">
    <property type="entry name" value="TRANSPORTER, PUTATIVE (AFU_ORTHOLOGUE AFUA_6G08340)-RELATED"/>
    <property type="match status" value="1"/>
</dbReference>
<evidence type="ECO:0000313" key="9">
    <source>
        <dbReference type="EMBL" id="KIW18000.1"/>
    </source>
</evidence>
<feature type="transmembrane region" description="Helical" evidence="7">
    <location>
        <begin position="444"/>
        <end position="466"/>
    </location>
</feature>
<dbReference type="RefSeq" id="XP_016238216.1">
    <property type="nucleotide sequence ID" value="XM_016376646.1"/>
</dbReference>
<protein>
    <recommendedName>
        <fullName evidence="8">Major facilitator superfamily (MFS) profile domain-containing protein</fullName>
    </recommendedName>
</protein>
<dbReference type="GO" id="GO:0022857">
    <property type="term" value="F:transmembrane transporter activity"/>
    <property type="evidence" value="ECO:0007669"/>
    <property type="project" value="InterPro"/>
</dbReference>
<keyword evidence="4 7" id="KW-1133">Transmembrane helix</keyword>
<sequence length="507" mass="56245">MSLKGPTHISKSSNMIEKHVDTEARQVIDSAKTDKALELLANNHIDFNPESEEARRLLRKIDWRLMPMIFTVYLFQLMDKNSLAFAAIMGIREDANLTPSQYSWLGSIVYFGYLAGEIPATFLMQRFPLARYLAIMCMIWGIIVAMHAVCHDFASLAAVRFLLGFVEVCTAPAVIMITASWYTKTEQVTRVAIWYTTSGFAAVFGGFFSWCIYQATSFRWQGLFVLYGGLTLFTGIVVLLFLPASPTDAKWLTNQQKVMALERVRSNKTGTEVWKFNAAQLKEALLDVRFYMVFLLLASGGVANGGVTAFGPTIIKSFGFSVSQTTLLNMGSGGAQVAGTILALFVAKKTSGTFAGVYTLVLAVVGTVMMLAMAPQHNTARYGGFILLMQFPIYVLFVITFMTGGVAGSTKKFAFTVAYQFGYSVGNIVGPQTYRGSDAPNYPIAKYTMLGFLVLTALMVGTYGLLHKLWNKRRDARALSEGEEPRMENEEFSDLTDFQIKSFRYPL</sequence>
<feature type="domain" description="Major facilitator superfamily (MFS) profile" evidence="8">
    <location>
        <begin position="65"/>
        <end position="474"/>
    </location>
</feature>
<feature type="transmembrane region" description="Helical" evidence="7">
    <location>
        <begin position="327"/>
        <end position="347"/>
    </location>
</feature>
<feature type="transmembrane region" description="Helical" evidence="7">
    <location>
        <begin position="65"/>
        <end position="90"/>
    </location>
</feature>
<keyword evidence="2" id="KW-0813">Transport</keyword>
<evidence type="ECO:0000256" key="2">
    <source>
        <dbReference type="ARBA" id="ARBA00022448"/>
    </source>
</evidence>
<dbReference type="PROSITE" id="PS50850">
    <property type="entry name" value="MFS"/>
    <property type="match status" value="1"/>
</dbReference>
<evidence type="ECO:0000256" key="7">
    <source>
        <dbReference type="SAM" id="Phobius"/>
    </source>
</evidence>
<evidence type="ECO:0000256" key="3">
    <source>
        <dbReference type="ARBA" id="ARBA00022692"/>
    </source>
</evidence>
<dbReference type="OrthoDB" id="6730379at2759"/>
<reference evidence="9 10" key="1">
    <citation type="submission" date="2015-01" db="EMBL/GenBank/DDBJ databases">
        <title>The Genome Sequence of Exophiala spinifera CBS89968.</title>
        <authorList>
            <consortium name="The Broad Institute Genomics Platform"/>
            <person name="Cuomo C."/>
            <person name="de Hoog S."/>
            <person name="Gorbushina A."/>
            <person name="Stielow B."/>
            <person name="Teixiera M."/>
            <person name="Abouelleil A."/>
            <person name="Chapman S.B."/>
            <person name="Priest M."/>
            <person name="Young S.K."/>
            <person name="Wortman J."/>
            <person name="Nusbaum C."/>
            <person name="Birren B."/>
        </authorList>
    </citation>
    <scope>NUCLEOTIDE SEQUENCE [LARGE SCALE GENOMIC DNA]</scope>
    <source>
        <strain evidence="9 10">CBS 89968</strain>
    </source>
</reference>
<comment type="similarity">
    <text evidence="6">Belongs to the major facilitator superfamily. Allantoate permease family.</text>
</comment>
<evidence type="ECO:0000256" key="1">
    <source>
        <dbReference type="ARBA" id="ARBA00004141"/>
    </source>
</evidence>
<feature type="transmembrane region" description="Helical" evidence="7">
    <location>
        <begin position="102"/>
        <end position="123"/>
    </location>
</feature>
<dbReference type="FunFam" id="1.20.1250.20:FF:000064">
    <property type="entry name" value="MFS allantoate transporter"/>
    <property type="match status" value="1"/>
</dbReference>
<dbReference type="VEuPathDB" id="FungiDB:PV08_02287"/>
<dbReference type="Gene3D" id="1.20.1250.20">
    <property type="entry name" value="MFS general substrate transporter like domains"/>
    <property type="match status" value="1"/>
</dbReference>
<dbReference type="GO" id="GO:0016020">
    <property type="term" value="C:membrane"/>
    <property type="evidence" value="ECO:0007669"/>
    <property type="project" value="UniProtKB-SubCell"/>
</dbReference>